<dbReference type="PANTHER" id="PTHR46679:SF1">
    <property type="entry name" value="GLUTAREDOXIN-2, MITOCHONDRIAL"/>
    <property type="match status" value="1"/>
</dbReference>
<evidence type="ECO:0000256" key="7">
    <source>
        <dbReference type="RuleBase" id="RU364065"/>
    </source>
</evidence>
<evidence type="ECO:0000256" key="3">
    <source>
        <dbReference type="ARBA" id="ARBA00022448"/>
    </source>
</evidence>
<dbReference type="RefSeq" id="WP_394820357.1">
    <property type="nucleotide sequence ID" value="NZ_JAWJZY010000006.1"/>
</dbReference>
<dbReference type="InterPro" id="IPR036249">
    <property type="entry name" value="Thioredoxin-like_sf"/>
</dbReference>
<evidence type="ECO:0000313" key="10">
    <source>
        <dbReference type="Proteomes" id="UP001312908"/>
    </source>
</evidence>
<dbReference type="PRINTS" id="PR00160">
    <property type="entry name" value="GLUTAREDOXIN"/>
</dbReference>
<evidence type="ECO:0000256" key="5">
    <source>
        <dbReference type="ARBA" id="ARBA00023157"/>
    </source>
</evidence>
<sequence length="87" mass="9718">MPKIEIYTQEHCPYCTRAVALLTQKNVAFEQIDAPRGSAAREEATRRSGGSRTVPQIFIDDRAIGGCSELFALEQQRKLDPLLRRAG</sequence>
<evidence type="ECO:0000259" key="8">
    <source>
        <dbReference type="Pfam" id="PF00462"/>
    </source>
</evidence>
<dbReference type="InterPro" id="IPR011767">
    <property type="entry name" value="GLR_AS"/>
</dbReference>
<reference evidence="9 10" key="1">
    <citation type="submission" date="2023-10" db="EMBL/GenBank/DDBJ databases">
        <title>Sorlinia euscelidii gen. nov., sp. nov., an acetic acid bacteria isolated from the gut of Euscelidius variegatus emitter.</title>
        <authorList>
            <person name="Michoud G."/>
            <person name="Marasco R."/>
            <person name="Seferji K."/>
            <person name="Gonella E."/>
            <person name="Garuglieri E."/>
            <person name="Alma A."/>
            <person name="Mapelli F."/>
            <person name="Borin S."/>
            <person name="Daffonchio D."/>
            <person name="Crotti E."/>
        </authorList>
    </citation>
    <scope>NUCLEOTIDE SEQUENCE [LARGE SCALE GENOMIC DNA]</scope>
    <source>
        <strain evidence="9 10">EV16P</strain>
    </source>
</reference>
<dbReference type="EMBL" id="JAWJZY010000006">
    <property type="protein sequence ID" value="MEE8659572.1"/>
    <property type="molecule type" value="Genomic_DNA"/>
</dbReference>
<evidence type="ECO:0000256" key="6">
    <source>
        <dbReference type="ARBA" id="ARBA00023284"/>
    </source>
</evidence>
<keyword evidence="3 7" id="KW-0813">Transport</keyword>
<dbReference type="PROSITE" id="PS00195">
    <property type="entry name" value="GLUTAREDOXIN_1"/>
    <property type="match status" value="1"/>
</dbReference>
<organism evidence="9 10">
    <name type="scientific">Sorlinia euscelidii</name>
    <dbReference type="NCBI Taxonomy" id="3081148"/>
    <lineage>
        <taxon>Bacteria</taxon>
        <taxon>Pseudomonadati</taxon>
        <taxon>Pseudomonadota</taxon>
        <taxon>Alphaproteobacteria</taxon>
        <taxon>Acetobacterales</taxon>
        <taxon>Acetobacteraceae</taxon>
        <taxon>Sorlinia</taxon>
    </lineage>
</organism>
<dbReference type="PANTHER" id="PTHR46679">
    <property type="match status" value="1"/>
</dbReference>
<dbReference type="InterPro" id="IPR014025">
    <property type="entry name" value="Glutaredoxin_subgr"/>
</dbReference>
<name>A0ABU7U410_9PROT</name>
<evidence type="ECO:0000313" key="9">
    <source>
        <dbReference type="EMBL" id="MEE8659572.1"/>
    </source>
</evidence>
<evidence type="ECO:0000256" key="1">
    <source>
        <dbReference type="ARBA" id="ARBA00002549"/>
    </source>
</evidence>
<dbReference type="CDD" id="cd03418">
    <property type="entry name" value="GRX_GRXb_1_3_like"/>
    <property type="match status" value="1"/>
</dbReference>
<dbReference type="InterPro" id="IPR002109">
    <property type="entry name" value="Glutaredoxin"/>
</dbReference>
<dbReference type="Pfam" id="PF00462">
    <property type="entry name" value="Glutaredoxin"/>
    <property type="match status" value="1"/>
</dbReference>
<keyword evidence="6 7" id="KW-0676">Redox-active center</keyword>
<keyword evidence="5" id="KW-1015">Disulfide bond</keyword>
<comment type="similarity">
    <text evidence="2 7">Belongs to the glutaredoxin family.</text>
</comment>
<keyword evidence="10" id="KW-1185">Reference proteome</keyword>
<dbReference type="SUPFAM" id="SSF52833">
    <property type="entry name" value="Thioredoxin-like"/>
    <property type="match status" value="1"/>
</dbReference>
<dbReference type="Proteomes" id="UP001312908">
    <property type="component" value="Unassembled WGS sequence"/>
</dbReference>
<comment type="function">
    <text evidence="1 7">Has a glutathione-disulfide oxidoreductase activity in the presence of NADPH and glutathione reductase. Reduces low molecular weight disulfides and proteins.</text>
</comment>
<dbReference type="NCBIfam" id="TIGR02181">
    <property type="entry name" value="GRX_bact"/>
    <property type="match status" value="1"/>
</dbReference>
<comment type="caution">
    <text evidence="9">The sequence shown here is derived from an EMBL/GenBank/DDBJ whole genome shotgun (WGS) entry which is preliminary data.</text>
</comment>
<dbReference type="InterPro" id="IPR011900">
    <property type="entry name" value="GRX_bact"/>
</dbReference>
<proteinExistence type="inferred from homology"/>
<dbReference type="PROSITE" id="PS51354">
    <property type="entry name" value="GLUTAREDOXIN_2"/>
    <property type="match status" value="1"/>
</dbReference>
<evidence type="ECO:0000256" key="4">
    <source>
        <dbReference type="ARBA" id="ARBA00022982"/>
    </source>
</evidence>
<keyword evidence="4 7" id="KW-0249">Electron transport</keyword>
<keyword evidence="7" id="KW-0963">Cytoplasm</keyword>
<dbReference type="Gene3D" id="3.40.30.10">
    <property type="entry name" value="Glutaredoxin"/>
    <property type="match status" value="1"/>
</dbReference>
<gene>
    <name evidence="9" type="ORF">DOFOFD_11225</name>
</gene>
<accession>A0ABU7U410</accession>
<evidence type="ECO:0000256" key="2">
    <source>
        <dbReference type="ARBA" id="ARBA00007787"/>
    </source>
</evidence>
<protein>
    <recommendedName>
        <fullName evidence="7">Glutaredoxin</fullName>
    </recommendedName>
</protein>
<feature type="domain" description="Glutaredoxin" evidence="8">
    <location>
        <begin position="4"/>
        <end position="63"/>
    </location>
</feature>